<comment type="caution">
    <text evidence="3">The sequence shown here is derived from an EMBL/GenBank/DDBJ whole genome shotgun (WGS) entry which is preliminary data.</text>
</comment>
<dbReference type="PANTHER" id="PTHR12741">
    <property type="entry name" value="LYST-INTERACTING PROTEIN LIP5 DOPAMINE RESPONSIVE PROTEIN DRG-1"/>
    <property type="match status" value="1"/>
</dbReference>
<dbReference type="KEGG" id="cput:CONPUDRAFT_90587"/>
<feature type="transmembrane region" description="Helical" evidence="1">
    <location>
        <begin position="20"/>
        <end position="40"/>
    </location>
</feature>
<sequence>MVIQTFTASYPGLSTQARMVSIFMWMLIFGCKATESYWFLTFSLRDPIAVMVLRPEPLHDPAHFTLAIMHVIDFILFYLDKFLRYIIWNTVFIIGRSFMLGFTSTLKISASKDMDVRYKPKVRFTDFLLSHSMYREHLSTRASRTNSYPAGSETERRVSFFAQPFIVNLPEPLLVDAMPAFTLHPVEWDNFVQDNNIIAEESATFNGGSNSPFTADEKAQSKMDDLPVHCIGSKSFTPFEFTLRTHIWASLRAQTPDHTIKLLDHVDKPEVVRRSGGNTERLEREPERMARRNFNASVLCVIDDHSEFTLETGHRRPKFHIELPGNPILGDGKSDSQNHAVIFYRGEYLQLIDASRDNYLEEYLKLRDLFGYSVSSQSPYAQYGHKDFRKLYVVTVGAREYLFSENIGILGDLAAGKEQTFGTLSARDWAWIGGKLHYSHPDFLNALYMNTLDGVSKSQKGLYLDEDIYAGMNAFGRGARIKHTEYIQCGEGRDLGFGTTSTSRRRLVREDEQVPKREYYYLGTQLPIDRLLTFYYAHPGFHINNMPVTLAMRLFILCNLTEHETARAVVRLGSQFLSLSPLIEGYST</sequence>
<proteinExistence type="predicted"/>
<dbReference type="RefSeq" id="XP_007769302.1">
    <property type="nucleotide sequence ID" value="XM_007771112.1"/>
</dbReference>
<keyword evidence="4" id="KW-1185">Reference proteome</keyword>
<reference evidence="4" key="1">
    <citation type="journal article" date="2012" name="Science">
        <title>The Paleozoic origin of enzymatic lignin decomposition reconstructed from 31 fungal genomes.</title>
        <authorList>
            <person name="Floudas D."/>
            <person name="Binder M."/>
            <person name="Riley R."/>
            <person name="Barry K."/>
            <person name="Blanchette R.A."/>
            <person name="Henrissat B."/>
            <person name="Martinez A.T."/>
            <person name="Otillar R."/>
            <person name="Spatafora J.W."/>
            <person name="Yadav J.S."/>
            <person name="Aerts A."/>
            <person name="Benoit I."/>
            <person name="Boyd A."/>
            <person name="Carlson A."/>
            <person name="Copeland A."/>
            <person name="Coutinho P.M."/>
            <person name="de Vries R.P."/>
            <person name="Ferreira P."/>
            <person name="Findley K."/>
            <person name="Foster B."/>
            <person name="Gaskell J."/>
            <person name="Glotzer D."/>
            <person name="Gorecki P."/>
            <person name="Heitman J."/>
            <person name="Hesse C."/>
            <person name="Hori C."/>
            <person name="Igarashi K."/>
            <person name="Jurgens J.A."/>
            <person name="Kallen N."/>
            <person name="Kersten P."/>
            <person name="Kohler A."/>
            <person name="Kuees U."/>
            <person name="Kumar T.K.A."/>
            <person name="Kuo A."/>
            <person name="LaButti K."/>
            <person name="Larrondo L.F."/>
            <person name="Lindquist E."/>
            <person name="Ling A."/>
            <person name="Lombard V."/>
            <person name="Lucas S."/>
            <person name="Lundell T."/>
            <person name="Martin R."/>
            <person name="McLaughlin D.J."/>
            <person name="Morgenstern I."/>
            <person name="Morin E."/>
            <person name="Murat C."/>
            <person name="Nagy L.G."/>
            <person name="Nolan M."/>
            <person name="Ohm R.A."/>
            <person name="Patyshakuliyeva A."/>
            <person name="Rokas A."/>
            <person name="Ruiz-Duenas F.J."/>
            <person name="Sabat G."/>
            <person name="Salamov A."/>
            <person name="Samejima M."/>
            <person name="Schmutz J."/>
            <person name="Slot J.C."/>
            <person name="St John F."/>
            <person name="Stenlid J."/>
            <person name="Sun H."/>
            <person name="Sun S."/>
            <person name="Syed K."/>
            <person name="Tsang A."/>
            <person name="Wiebenga A."/>
            <person name="Young D."/>
            <person name="Pisabarro A."/>
            <person name="Eastwood D.C."/>
            <person name="Martin F."/>
            <person name="Cullen D."/>
            <person name="Grigoriev I.V."/>
            <person name="Hibbett D.S."/>
        </authorList>
    </citation>
    <scope>NUCLEOTIDE SEQUENCE [LARGE SCALE GENOMIC DNA]</scope>
    <source>
        <strain evidence="4">RWD-64-598 SS2</strain>
    </source>
</reference>
<protein>
    <submittedName>
        <fullName evidence="3">Glycosyltransferase family 48 protein</fullName>
    </submittedName>
</protein>
<dbReference type="GO" id="GO:0000148">
    <property type="term" value="C:1,3-beta-D-glucan synthase complex"/>
    <property type="evidence" value="ECO:0007669"/>
    <property type="project" value="InterPro"/>
</dbReference>
<evidence type="ECO:0000259" key="2">
    <source>
        <dbReference type="Pfam" id="PF02364"/>
    </source>
</evidence>
<feature type="transmembrane region" description="Helical" evidence="1">
    <location>
        <begin position="61"/>
        <end position="79"/>
    </location>
</feature>
<evidence type="ECO:0000313" key="3">
    <source>
        <dbReference type="EMBL" id="EIW80328.1"/>
    </source>
</evidence>
<keyword evidence="1" id="KW-1133">Transmembrane helix</keyword>
<keyword evidence="1" id="KW-0472">Membrane</keyword>
<dbReference type="GeneID" id="19211397"/>
<dbReference type="GO" id="GO:0006075">
    <property type="term" value="P:(1-&gt;3)-beta-D-glucan biosynthetic process"/>
    <property type="evidence" value="ECO:0007669"/>
    <property type="project" value="InterPro"/>
</dbReference>
<keyword evidence="1" id="KW-0812">Transmembrane</keyword>
<organism evidence="3 4">
    <name type="scientific">Coniophora puteana (strain RWD-64-598)</name>
    <name type="common">Brown rot fungus</name>
    <dbReference type="NCBI Taxonomy" id="741705"/>
    <lineage>
        <taxon>Eukaryota</taxon>
        <taxon>Fungi</taxon>
        <taxon>Dikarya</taxon>
        <taxon>Basidiomycota</taxon>
        <taxon>Agaricomycotina</taxon>
        <taxon>Agaricomycetes</taxon>
        <taxon>Agaricomycetidae</taxon>
        <taxon>Boletales</taxon>
        <taxon>Coniophorineae</taxon>
        <taxon>Coniophoraceae</taxon>
        <taxon>Coniophora</taxon>
    </lineage>
</organism>
<keyword evidence="3" id="KW-0808">Transferase</keyword>
<dbReference type="Proteomes" id="UP000053558">
    <property type="component" value="Unassembled WGS sequence"/>
</dbReference>
<name>A0A5M3MMD1_CONPW</name>
<feature type="domain" description="Glycosyl transferase 48" evidence="2">
    <location>
        <begin position="300"/>
        <end position="559"/>
    </location>
</feature>
<dbReference type="AlphaFoldDB" id="A0A5M3MMD1"/>
<evidence type="ECO:0000256" key="1">
    <source>
        <dbReference type="SAM" id="Phobius"/>
    </source>
</evidence>
<dbReference type="GO" id="GO:0003843">
    <property type="term" value="F:1,3-beta-D-glucan synthase activity"/>
    <property type="evidence" value="ECO:0007669"/>
    <property type="project" value="InterPro"/>
</dbReference>
<dbReference type="GO" id="GO:0051278">
    <property type="term" value="P:fungal-type cell wall polysaccharide biosynthetic process"/>
    <property type="evidence" value="ECO:0007669"/>
    <property type="project" value="TreeGrafter"/>
</dbReference>
<dbReference type="EMBL" id="JH711579">
    <property type="protein sequence ID" value="EIW80328.1"/>
    <property type="molecule type" value="Genomic_DNA"/>
</dbReference>
<accession>A0A5M3MMD1</accession>
<gene>
    <name evidence="3" type="ORF">CONPUDRAFT_90587</name>
</gene>
<dbReference type="PANTHER" id="PTHR12741:SF48">
    <property type="entry name" value="1,3-BETA-GLUCAN SYNTHASE COMPONENT FKS1-RELATED"/>
    <property type="match status" value="1"/>
</dbReference>
<feature type="domain" description="Glycosyl transferase 48" evidence="2">
    <location>
        <begin position="183"/>
        <end position="298"/>
    </location>
</feature>
<dbReference type="InterPro" id="IPR003440">
    <property type="entry name" value="Glyco_trans_48_dom"/>
</dbReference>
<evidence type="ECO:0000313" key="4">
    <source>
        <dbReference type="Proteomes" id="UP000053558"/>
    </source>
</evidence>
<dbReference type="Pfam" id="PF02364">
    <property type="entry name" value="Glucan_synthase"/>
    <property type="match status" value="2"/>
</dbReference>
<dbReference type="OMA" id="YECHDER"/>
<dbReference type="OrthoDB" id="1880850at2759"/>
<dbReference type="GO" id="GO:0005886">
    <property type="term" value="C:plasma membrane"/>
    <property type="evidence" value="ECO:0007669"/>
    <property type="project" value="TreeGrafter"/>
</dbReference>
<feature type="transmembrane region" description="Helical" evidence="1">
    <location>
        <begin position="85"/>
        <end position="106"/>
    </location>
</feature>